<feature type="domain" description="PGG" evidence="9">
    <location>
        <begin position="310"/>
        <end position="379"/>
    </location>
</feature>
<evidence type="ECO:0000256" key="1">
    <source>
        <dbReference type="ARBA" id="ARBA00004141"/>
    </source>
</evidence>
<feature type="transmembrane region" description="Helical" evidence="8">
    <location>
        <begin position="356"/>
        <end position="377"/>
    </location>
</feature>
<proteinExistence type="predicted"/>
<dbReference type="InterPro" id="IPR036770">
    <property type="entry name" value="Ankyrin_rpt-contain_sf"/>
</dbReference>
<evidence type="ECO:0000256" key="3">
    <source>
        <dbReference type="ARBA" id="ARBA00022737"/>
    </source>
</evidence>
<evidence type="ECO:0000256" key="2">
    <source>
        <dbReference type="ARBA" id="ARBA00022692"/>
    </source>
</evidence>
<protein>
    <recommendedName>
        <fullName evidence="9">PGG domain-containing protein</fullName>
    </recommendedName>
</protein>
<keyword evidence="2 8" id="KW-0812">Transmembrane</keyword>
<keyword evidence="5 7" id="KW-0040">ANK repeat</keyword>
<dbReference type="InterPro" id="IPR002110">
    <property type="entry name" value="Ankyrin_rpt"/>
</dbReference>
<keyword evidence="4 8" id="KW-1133">Transmembrane helix</keyword>
<dbReference type="SUPFAM" id="SSF48403">
    <property type="entry name" value="Ankyrin repeat"/>
    <property type="match status" value="1"/>
</dbReference>
<dbReference type="Pfam" id="PF12796">
    <property type="entry name" value="Ank_2"/>
    <property type="match status" value="2"/>
</dbReference>
<evidence type="ECO:0000313" key="11">
    <source>
        <dbReference type="Proteomes" id="UP000327013"/>
    </source>
</evidence>
<keyword evidence="11" id="KW-1185">Reference proteome</keyword>
<dbReference type="PROSITE" id="PS50088">
    <property type="entry name" value="ANK_REPEAT"/>
    <property type="match status" value="2"/>
</dbReference>
<feature type="transmembrane region" description="Helical" evidence="8">
    <location>
        <begin position="416"/>
        <end position="436"/>
    </location>
</feature>
<evidence type="ECO:0000256" key="6">
    <source>
        <dbReference type="ARBA" id="ARBA00023136"/>
    </source>
</evidence>
<dbReference type="Pfam" id="PF13962">
    <property type="entry name" value="PGG"/>
    <property type="match status" value="1"/>
</dbReference>
<dbReference type="Proteomes" id="UP000327013">
    <property type="component" value="Chromosome 6"/>
</dbReference>
<reference evidence="10 11" key="1">
    <citation type="submission" date="2019-06" db="EMBL/GenBank/DDBJ databases">
        <title>A chromosomal-level reference genome of Carpinus fangiana (Coryloideae, Betulaceae).</title>
        <authorList>
            <person name="Yang X."/>
            <person name="Wang Z."/>
            <person name="Zhang L."/>
            <person name="Hao G."/>
            <person name="Liu J."/>
            <person name="Yang Y."/>
        </authorList>
    </citation>
    <scope>NUCLEOTIDE SEQUENCE [LARGE SCALE GENOMIC DNA]</scope>
    <source>
        <strain evidence="10">Cfa_2016G</strain>
        <tissue evidence="10">Leaf</tissue>
    </source>
</reference>
<evidence type="ECO:0000313" key="10">
    <source>
        <dbReference type="EMBL" id="KAE8075676.1"/>
    </source>
</evidence>
<evidence type="ECO:0000259" key="9">
    <source>
        <dbReference type="Pfam" id="PF13962"/>
    </source>
</evidence>
<dbReference type="AlphaFoldDB" id="A0A5N6RBE2"/>
<dbReference type="SMART" id="SM00248">
    <property type="entry name" value="ANK"/>
    <property type="match status" value="5"/>
</dbReference>
<dbReference type="GO" id="GO:0005886">
    <property type="term" value="C:plasma membrane"/>
    <property type="evidence" value="ECO:0007669"/>
    <property type="project" value="TreeGrafter"/>
</dbReference>
<dbReference type="PANTHER" id="PTHR24186:SF37">
    <property type="entry name" value="PGG DOMAIN-CONTAINING PROTEIN"/>
    <property type="match status" value="1"/>
</dbReference>
<feature type="repeat" description="ANK" evidence="7">
    <location>
        <begin position="69"/>
        <end position="90"/>
    </location>
</feature>
<feature type="repeat" description="ANK" evidence="7">
    <location>
        <begin position="180"/>
        <end position="201"/>
    </location>
</feature>
<dbReference type="PANTHER" id="PTHR24186">
    <property type="entry name" value="PROTEIN PHOSPHATASE 1 REGULATORY SUBUNIT"/>
    <property type="match status" value="1"/>
</dbReference>
<evidence type="ECO:0000256" key="5">
    <source>
        <dbReference type="ARBA" id="ARBA00023043"/>
    </source>
</evidence>
<keyword evidence="3" id="KW-0677">Repeat</keyword>
<dbReference type="InterPro" id="IPR026961">
    <property type="entry name" value="PGG_dom"/>
</dbReference>
<evidence type="ECO:0000256" key="8">
    <source>
        <dbReference type="SAM" id="Phobius"/>
    </source>
</evidence>
<sequence>MDPRLVEAALNGNSMELQRLHGADSLLLERDSLYPETVLHIAAMGGQTEFVRELLKLIKPDFATKLDKDGFSAIHIAFAKGYVEIVRELLIFSRELARLKSRDGRTSLHCAAVTGRVQVIKELHSLRSEMPQKGIGEVTLRGDTALHIAVKYNQFEAFEAMFDIVKQLNMEEIMSAGDEDGNTVLHLAVARKQTQTVKLLLGGDGSHHEAVGVNMTNRSGFTALDVSDVIQQMAGEPTDFMLRDLLLRAGVLRASEAEDVDTAQVHHKQISVEAALPPQRISQFILHEISLLNPWRYWKKLANEVKKSPSQTQNALLVVAVLIATITYQTILNPPNGFYYGEDHIAANISENLQEFLPFMVPNSIGFFASLAVIILVMDGFPLKALLGIDVRCMAASYVCGLLLIGPTGINGSHLAMTVIGIMVFLDFIRFAYWLVRRWSKEIRNCRRI</sequence>
<dbReference type="Pfam" id="PF00023">
    <property type="entry name" value="Ank"/>
    <property type="match status" value="1"/>
</dbReference>
<organism evidence="10 11">
    <name type="scientific">Carpinus fangiana</name>
    <dbReference type="NCBI Taxonomy" id="176857"/>
    <lineage>
        <taxon>Eukaryota</taxon>
        <taxon>Viridiplantae</taxon>
        <taxon>Streptophyta</taxon>
        <taxon>Embryophyta</taxon>
        <taxon>Tracheophyta</taxon>
        <taxon>Spermatophyta</taxon>
        <taxon>Magnoliopsida</taxon>
        <taxon>eudicotyledons</taxon>
        <taxon>Gunneridae</taxon>
        <taxon>Pentapetalae</taxon>
        <taxon>rosids</taxon>
        <taxon>fabids</taxon>
        <taxon>Fagales</taxon>
        <taxon>Betulaceae</taxon>
        <taxon>Carpinus</taxon>
    </lineage>
</organism>
<accession>A0A5N6RBE2</accession>
<evidence type="ECO:0000256" key="4">
    <source>
        <dbReference type="ARBA" id="ARBA00022989"/>
    </source>
</evidence>
<name>A0A5N6RBE2_9ROSI</name>
<keyword evidence="6 8" id="KW-0472">Membrane</keyword>
<feature type="transmembrane region" description="Helical" evidence="8">
    <location>
        <begin position="389"/>
        <end position="410"/>
    </location>
</feature>
<dbReference type="Gene3D" id="1.25.40.20">
    <property type="entry name" value="Ankyrin repeat-containing domain"/>
    <property type="match status" value="1"/>
</dbReference>
<evidence type="ECO:0000256" key="7">
    <source>
        <dbReference type="PROSITE-ProRule" id="PRU00023"/>
    </source>
</evidence>
<comment type="subcellular location">
    <subcellularLocation>
        <location evidence="1">Membrane</location>
        <topology evidence="1">Multi-pass membrane protein</topology>
    </subcellularLocation>
</comment>
<dbReference type="EMBL" id="CM017326">
    <property type="protein sequence ID" value="KAE8075676.1"/>
    <property type="molecule type" value="Genomic_DNA"/>
</dbReference>
<dbReference type="OrthoDB" id="674805at2759"/>
<feature type="transmembrane region" description="Helical" evidence="8">
    <location>
        <begin position="315"/>
        <end position="332"/>
    </location>
</feature>
<dbReference type="PROSITE" id="PS50297">
    <property type="entry name" value="ANK_REP_REGION"/>
    <property type="match status" value="2"/>
</dbReference>
<gene>
    <name evidence="10" type="ORF">FH972_014370</name>
</gene>